<dbReference type="InterPro" id="IPR008523">
    <property type="entry name" value="DUF805"/>
</dbReference>
<evidence type="ECO:0000313" key="3">
    <source>
        <dbReference type="Proteomes" id="UP001081467"/>
    </source>
</evidence>
<reference evidence="2" key="1">
    <citation type="submission" date="2022-09" db="EMBL/GenBank/DDBJ databases">
        <title>Diversity of Dellaglioa algida.</title>
        <authorList>
            <person name="Matthias E."/>
            <person name="Werum V."/>
        </authorList>
    </citation>
    <scope>NUCLEOTIDE SEQUENCE</scope>
    <source>
        <strain evidence="2">TMW 2.2523</strain>
    </source>
</reference>
<gene>
    <name evidence="2" type="ORF">N0K80_07050</name>
</gene>
<comment type="caution">
    <text evidence="2">The sequence shown here is derived from an EMBL/GenBank/DDBJ whole genome shotgun (WGS) entry which is preliminary data.</text>
</comment>
<dbReference type="Pfam" id="PF05656">
    <property type="entry name" value="DUF805"/>
    <property type="match status" value="1"/>
</dbReference>
<dbReference type="Proteomes" id="UP001081467">
    <property type="component" value="Unassembled WGS sequence"/>
</dbReference>
<organism evidence="2 3">
    <name type="scientific">Dellaglioa carnosa</name>
    <dbReference type="NCBI Taxonomy" id="2995136"/>
    <lineage>
        <taxon>Bacteria</taxon>
        <taxon>Bacillati</taxon>
        <taxon>Bacillota</taxon>
        <taxon>Bacilli</taxon>
        <taxon>Lactobacillales</taxon>
        <taxon>Lactobacillaceae</taxon>
        <taxon>Dellaglioa</taxon>
    </lineage>
</organism>
<keyword evidence="3" id="KW-1185">Reference proteome</keyword>
<dbReference type="EMBL" id="JANXLI010000007">
    <property type="protein sequence ID" value="MCZ2491910.1"/>
    <property type="molecule type" value="Genomic_DNA"/>
</dbReference>
<dbReference type="RefSeq" id="WP_269024298.1">
    <property type="nucleotide sequence ID" value="NZ_JANXKW010000008.1"/>
</dbReference>
<evidence type="ECO:0000313" key="2">
    <source>
        <dbReference type="EMBL" id="MCZ2491910.1"/>
    </source>
</evidence>
<feature type="transmembrane region" description="Helical" evidence="1">
    <location>
        <begin position="126"/>
        <end position="144"/>
    </location>
</feature>
<evidence type="ECO:0000256" key="1">
    <source>
        <dbReference type="SAM" id="Phobius"/>
    </source>
</evidence>
<proteinExistence type="predicted"/>
<sequence length="152" mass="17942">MYKNLYVYSFDFQGKSTRTEFWILWISNRCINLIFEIYIFSSIYACKAFLMGLLMAPRQTILKIPPVKSDLVFGIWALYVLSMLIPMIAISFRRFNDAGVQKRWYIIIIVGKFLLDFIIIRGMINQIIYVVTFMIFSLLQFYLLSKPSKELG</sequence>
<keyword evidence="1" id="KW-1133">Transmembrane helix</keyword>
<feature type="transmembrane region" description="Helical" evidence="1">
    <location>
        <begin position="71"/>
        <end position="92"/>
    </location>
</feature>
<feature type="transmembrane region" description="Helical" evidence="1">
    <location>
        <begin position="33"/>
        <end position="56"/>
    </location>
</feature>
<keyword evidence="1" id="KW-0812">Transmembrane</keyword>
<keyword evidence="1" id="KW-0472">Membrane</keyword>
<feature type="transmembrane region" description="Helical" evidence="1">
    <location>
        <begin position="104"/>
        <end position="120"/>
    </location>
</feature>
<name>A0ABT4JP57_9LACO</name>
<protein>
    <submittedName>
        <fullName evidence="2">DUF805 domain-containing protein</fullName>
    </submittedName>
</protein>
<accession>A0ABT4JP57</accession>